<gene>
    <name evidence="2" type="ORF">PHISCL_11172</name>
</gene>
<feature type="non-terminal residue" evidence="2">
    <location>
        <position position="87"/>
    </location>
</feature>
<dbReference type="InterPro" id="IPR011009">
    <property type="entry name" value="Kinase-like_dom_sf"/>
</dbReference>
<dbReference type="PROSITE" id="PS50011">
    <property type="entry name" value="PROTEIN_KINASE_DOM"/>
    <property type="match status" value="1"/>
</dbReference>
<name>A0A3A2ZGU4_9EURO</name>
<reference evidence="3" key="1">
    <citation type="submission" date="2017-02" db="EMBL/GenBank/DDBJ databases">
        <authorList>
            <person name="Tafer H."/>
            <person name="Lopandic K."/>
        </authorList>
    </citation>
    <scope>NUCLEOTIDE SEQUENCE [LARGE SCALE GENOMIC DNA]</scope>
    <source>
        <strain evidence="3">CBS 366.77</strain>
    </source>
</reference>
<keyword evidence="2" id="KW-0418">Kinase</keyword>
<accession>A0A3A2ZGU4</accession>
<dbReference type="STRING" id="2070753.A0A3A2ZGU4"/>
<feature type="domain" description="Protein kinase" evidence="1">
    <location>
        <begin position="1"/>
        <end position="87"/>
    </location>
</feature>
<evidence type="ECO:0000259" key="1">
    <source>
        <dbReference type="PROSITE" id="PS50011"/>
    </source>
</evidence>
<dbReference type="GO" id="GO:0005524">
    <property type="term" value="F:ATP binding"/>
    <property type="evidence" value="ECO:0007669"/>
    <property type="project" value="InterPro"/>
</dbReference>
<dbReference type="GO" id="GO:0004672">
    <property type="term" value="F:protein kinase activity"/>
    <property type="evidence" value="ECO:0007669"/>
    <property type="project" value="InterPro"/>
</dbReference>
<dbReference type="InterPro" id="IPR000719">
    <property type="entry name" value="Prot_kinase_dom"/>
</dbReference>
<comment type="caution">
    <text evidence="2">The sequence shown here is derived from an EMBL/GenBank/DDBJ whole genome shotgun (WGS) entry which is preliminary data.</text>
</comment>
<dbReference type="AlphaFoldDB" id="A0A3A2ZGU4"/>
<keyword evidence="3" id="KW-1185">Reference proteome</keyword>
<dbReference type="EMBL" id="MVGC01004512">
    <property type="protein sequence ID" value="RJE16491.1"/>
    <property type="molecule type" value="Genomic_DNA"/>
</dbReference>
<evidence type="ECO:0000313" key="2">
    <source>
        <dbReference type="EMBL" id="RJE16491.1"/>
    </source>
</evidence>
<sequence>MAPEQYDPVTAGYSPAQADIWAIGICLLNVLFARNPFVSPSESDILFADYVRDRQSLFDIFPNMSQDTFEILRNALAIDPEKRSLAG</sequence>
<organism evidence="2 3">
    <name type="scientific">Aspergillus sclerotialis</name>
    <dbReference type="NCBI Taxonomy" id="2070753"/>
    <lineage>
        <taxon>Eukaryota</taxon>
        <taxon>Fungi</taxon>
        <taxon>Dikarya</taxon>
        <taxon>Ascomycota</taxon>
        <taxon>Pezizomycotina</taxon>
        <taxon>Eurotiomycetes</taxon>
        <taxon>Eurotiomycetidae</taxon>
        <taxon>Eurotiales</taxon>
        <taxon>Aspergillaceae</taxon>
        <taxon>Aspergillus</taxon>
        <taxon>Aspergillus subgen. Polypaecilum</taxon>
    </lineage>
</organism>
<dbReference type="Proteomes" id="UP000266188">
    <property type="component" value="Unassembled WGS sequence"/>
</dbReference>
<dbReference type="OrthoDB" id="4062651at2759"/>
<protein>
    <submittedName>
        <fullName evidence="2">Serine threonine protein kinase</fullName>
    </submittedName>
</protein>
<dbReference type="Gene3D" id="1.10.510.10">
    <property type="entry name" value="Transferase(Phosphotransferase) domain 1"/>
    <property type="match status" value="1"/>
</dbReference>
<proteinExistence type="predicted"/>
<evidence type="ECO:0000313" key="3">
    <source>
        <dbReference type="Proteomes" id="UP000266188"/>
    </source>
</evidence>
<keyword evidence="2" id="KW-0808">Transferase</keyword>
<dbReference type="SUPFAM" id="SSF56112">
    <property type="entry name" value="Protein kinase-like (PK-like)"/>
    <property type="match status" value="1"/>
</dbReference>